<reference evidence="2" key="1">
    <citation type="submission" date="2014-11" db="EMBL/GenBank/DDBJ databases">
        <authorList>
            <person name="Amaro Gonzalez C."/>
        </authorList>
    </citation>
    <scope>NUCLEOTIDE SEQUENCE</scope>
</reference>
<reference evidence="2" key="2">
    <citation type="journal article" date="2015" name="Fish Shellfish Immunol.">
        <title>Early steps in the European eel (Anguilla anguilla)-Vibrio vulnificus interaction in the gills: Role of the RtxA13 toxin.</title>
        <authorList>
            <person name="Callol A."/>
            <person name="Pajuelo D."/>
            <person name="Ebbesson L."/>
            <person name="Teles M."/>
            <person name="MacKenzie S."/>
            <person name="Amaro C."/>
        </authorList>
    </citation>
    <scope>NUCLEOTIDE SEQUENCE</scope>
</reference>
<protein>
    <submittedName>
        <fullName evidence="2">Uncharacterized protein</fullName>
    </submittedName>
</protein>
<evidence type="ECO:0000313" key="2">
    <source>
        <dbReference type="EMBL" id="JAH89361.1"/>
    </source>
</evidence>
<dbReference type="EMBL" id="GBXM01019216">
    <property type="protein sequence ID" value="JAH89361.1"/>
    <property type="molecule type" value="Transcribed_RNA"/>
</dbReference>
<evidence type="ECO:0000256" key="1">
    <source>
        <dbReference type="SAM" id="MobiDB-lite"/>
    </source>
</evidence>
<feature type="region of interest" description="Disordered" evidence="1">
    <location>
        <begin position="19"/>
        <end position="39"/>
    </location>
</feature>
<sequence length="39" mass="4515">MLIRAVMYAFQFCTSRERINTATRSPRNAGSPSTQWRPL</sequence>
<organism evidence="2">
    <name type="scientific">Anguilla anguilla</name>
    <name type="common">European freshwater eel</name>
    <name type="synonym">Muraena anguilla</name>
    <dbReference type="NCBI Taxonomy" id="7936"/>
    <lineage>
        <taxon>Eukaryota</taxon>
        <taxon>Metazoa</taxon>
        <taxon>Chordata</taxon>
        <taxon>Craniata</taxon>
        <taxon>Vertebrata</taxon>
        <taxon>Euteleostomi</taxon>
        <taxon>Actinopterygii</taxon>
        <taxon>Neopterygii</taxon>
        <taxon>Teleostei</taxon>
        <taxon>Anguilliformes</taxon>
        <taxon>Anguillidae</taxon>
        <taxon>Anguilla</taxon>
    </lineage>
</organism>
<name>A0A0E9WGF9_ANGAN</name>
<feature type="compositionally biased region" description="Polar residues" evidence="1">
    <location>
        <begin position="20"/>
        <end position="39"/>
    </location>
</feature>
<accession>A0A0E9WGF9</accession>
<dbReference type="AlphaFoldDB" id="A0A0E9WGF9"/>
<proteinExistence type="predicted"/>